<dbReference type="SUPFAM" id="SSF53850">
    <property type="entry name" value="Periplasmic binding protein-like II"/>
    <property type="match status" value="1"/>
</dbReference>
<dbReference type="Proteomes" id="UP001284601">
    <property type="component" value="Unassembled WGS sequence"/>
</dbReference>
<evidence type="ECO:0000313" key="3">
    <source>
        <dbReference type="EMBL" id="MDW5593316.1"/>
    </source>
</evidence>
<dbReference type="Gene3D" id="3.10.105.10">
    <property type="entry name" value="Dipeptide-binding Protein, Domain 3"/>
    <property type="match status" value="1"/>
</dbReference>
<dbReference type="Gene3D" id="3.40.190.10">
    <property type="entry name" value="Periplasmic binding protein-like II"/>
    <property type="match status" value="1"/>
</dbReference>
<dbReference type="InterPro" id="IPR000914">
    <property type="entry name" value="SBP_5_dom"/>
</dbReference>
<dbReference type="RefSeq" id="WP_318595576.1">
    <property type="nucleotide sequence ID" value="NZ_JAWSTH010000004.1"/>
</dbReference>
<organism evidence="3 4">
    <name type="scientific">Conexibacter stalactiti</name>
    <dbReference type="NCBI Taxonomy" id="1940611"/>
    <lineage>
        <taxon>Bacteria</taxon>
        <taxon>Bacillati</taxon>
        <taxon>Actinomycetota</taxon>
        <taxon>Thermoleophilia</taxon>
        <taxon>Solirubrobacterales</taxon>
        <taxon>Conexibacteraceae</taxon>
        <taxon>Conexibacter</taxon>
    </lineage>
</organism>
<evidence type="ECO:0000313" key="4">
    <source>
        <dbReference type="Proteomes" id="UP001284601"/>
    </source>
</evidence>
<feature type="region of interest" description="Disordered" evidence="1">
    <location>
        <begin position="11"/>
        <end position="40"/>
    </location>
</feature>
<name>A0ABU4HJ19_9ACTN</name>
<evidence type="ECO:0000259" key="2">
    <source>
        <dbReference type="Pfam" id="PF00496"/>
    </source>
</evidence>
<reference evidence="4" key="1">
    <citation type="submission" date="2023-07" db="EMBL/GenBank/DDBJ databases">
        <title>Conexibacter stalactiti sp. nov., isolated from stalactites in a lava cave and emended description of the genus Conexibacter.</title>
        <authorList>
            <person name="Lee S.D."/>
        </authorList>
    </citation>
    <scope>NUCLEOTIDE SEQUENCE [LARGE SCALE GENOMIC DNA]</scope>
    <source>
        <strain evidence="4">KCTC 39840</strain>
    </source>
</reference>
<dbReference type="PANTHER" id="PTHR30290:SF83">
    <property type="entry name" value="ABC TRANSPORTER SUBSTRATE-BINDING PROTEIN"/>
    <property type="match status" value="1"/>
</dbReference>
<evidence type="ECO:0000256" key="1">
    <source>
        <dbReference type="SAM" id="MobiDB-lite"/>
    </source>
</evidence>
<dbReference type="PIRSF" id="PIRSF002741">
    <property type="entry name" value="MppA"/>
    <property type="match status" value="1"/>
</dbReference>
<protein>
    <submittedName>
        <fullName evidence="3">ABC transporter substrate-binding protein</fullName>
    </submittedName>
</protein>
<keyword evidence="4" id="KW-1185">Reference proteome</keyword>
<dbReference type="Pfam" id="PF00496">
    <property type="entry name" value="SBP_bac_5"/>
    <property type="match status" value="1"/>
</dbReference>
<proteinExistence type="predicted"/>
<accession>A0ABU4HJ19</accession>
<dbReference type="InterPro" id="IPR030678">
    <property type="entry name" value="Peptide/Ni-bd"/>
</dbReference>
<feature type="domain" description="Solute-binding protein family 5" evidence="2">
    <location>
        <begin position="89"/>
        <end position="495"/>
    </location>
</feature>
<dbReference type="PANTHER" id="PTHR30290">
    <property type="entry name" value="PERIPLASMIC BINDING COMPONENT OF ABC TRANSPORTER"/>
    <property type="match status" value="1"/>
</dbReference>
<sequence length="585" mass="62147">MTLASLLAACGSGGDDDGGTDGGTVAENTARADDGAGGRRGGVLRVVTEEDLAAPLDSGATYSSAAFNVLGGTVRPLYRYEPSDPTRAVPDLADGPPQVSADGRTVTVRIRRGVRYSPPVNREVTSRDVKYAIERGFNPSVANGYAGVYYGDVIGADRAEGGPIAGITTPDDQTVVFRLTRPTGTVLAAATVLPLSAPVPPEVARRYDERPSGGVSEYSAHQVATGPYMFDAKPDGTVQGVGIVPGRRYVLKRNPNWDPATDDRPAYLDGIEWSVGNDPNVAGRQVLEGDGMTLGDTPTAAIVKRAVQQSPEQIYFSPGAGNRYTALNTAIPPFDDPDLRKAVAAQLDREQMRLVRGGEVLGDVATHFLYPGVPGFEQAGGLRGTGVDFLADPAGDPDVAKRYMAAAGYPDGRYTGEETISVVGDSGDPSDKNAELVDEALRSLGFKTRLQLVDAGTMMGRYCASPRARVNVCPNLGWIRDFADAQTVLDAAFNGAAISMEEGSNPNWPQLNDPSINAAMARAELIVDEQERAEAWANIDRMITETGAAIPWLWDKQPVVSSEDVRCANQLWNQGHCDLAFSSLR</sequence>
<comment type="caution">
    <text evidence="3">The sequence shown here is derived from an EMBL/GenBank/DDBJ whole genome shotgun (WGS) entry which is preliminary data.</text>
</comment>
<dbReference type="InterPro" id="IPR039424">
    <property type="entry name" value="SBP_5"/>
</dbReference>
<gene>
    <name evidence="3" type="ORF">R7226_03145</name>
</gene>
<dbReference type="EMBL" id="JAWSTH010000004">
    <property type="protein sequence ID" value="MDW5593316.1"/>
    <property type="molecule type" value="Genomic_DNA"/>
</dbReference>